<dbReference type="Pfam" id="PF06585">
    <property type="entry name" value="JHBP"/>
    <property type="match status" value="1"/>
</dbReference>
<gene>
    <name evidence="5" type="ORF">CINCED_3A010184</name>
</gene>
<evidence type="ECO:0000256" key="3">
    <source>
        <dbReference type="ARBA" id="ARBA00060902"/>
    </source>
</evidence>
<dbReference type="SMART" id="SM00700">
    <property type="entry name" value="JHBP"/>
    <property type="match status" value="1"/>
</dbReference>
<evidence type="ECO:0000313" key="5">
    <source>
        <dbReference type="EMBL" id="VVC40130.1"/>
    </source>
</evidence>
<comment type="similarity">
    <text evidence="3">Belongs to the TO family.</text>
</comment>
<organism evidence="5 6">
    <name type="scientific">Cinara cedri</name>
    <dbReference type="NCBI Taxonomy" id="506608"/>
    <lineage>
        <taxon>Eukaryota</taxon>
        <taxon>Metazoa</taxon>
        <taxon>Ecdysozoa</taxon>
        <taxon>Arthropoda</taxon>
        <taxon>Hexapoda</taxon>
        <taxon>Insecta</taxon>
        <taxon>Pterygota</taxon>
        <taxon>Neoptera</taxon>
        <taxon>Paraneoptera</taxon>
        <taxon>Hemiptera</taxon>
        <taxon>Sternorrhyncha</taxon>
        <taxon>Aphidomorpha</taxon>
        <taxon>Aphidoidea</taxon>
        <taxon>Aphididae</taxon>
        <taxon>Lachninae</taxon>
        <taxon>Cinara</taxon>
    </lineage>
</organism>
<dbReference type="Proteomes" id="UP000325440">
    <property type="component" value="Unassembled WGS sequence"/>
</dbReference>
<name>A0A5E4NAJ6_9HEMI</name>
<accession>A0A5E4NAJ6</accession>
<evidence type="ECO:0000256" key="4">
    <source>
        <dbReference type="SAM" id="SignalP"/>
    </source>
</evidence>
<dbReference type="FunFam" id="3.15.10.30:FF:000001">
    <property type="entry name" value="Takeout-like protein 1"/>
    <property type="match status" value="1"/>
</dbReference>
<dbReference type="GO" id="GO:0005615">
    <property type="term" value="C:extracellular space"/>
    <property type="evidence" value="ECO:0007669"/>
    <property type="project" value="TreeGrafter"/>
</dbReference>
<dbReference type="AlphaFoldDB" id="A0A5E4NAJ6"/>
<feature type="chain" id="PRO_5022699115" evidence="4">
    <location>
        <begin position="18"/>
        <end position="248"/>
    </location>
</feature>
<protein>
    <submittedName>
        <fullName evidence="5">Haemolymph juvenile hormone binding</fullName>
    </submittedName>
</protein>
<keyword evidence="2" id="KW-0090">Biological rhythms</keyword>
<dbReference type="PANTHER" id="PTHR11008">
    <property type="entry name" value="PROTEIN TAKEOUT-LIKE PROTEIN"/>
    <property type="match status" value="1"/>
</dbReference>
<keyword evidence="6" id="KW-1185">Reference proteome</keyword>
<sequence length="248" mass="27828">MKIVSGLVYAVFAIASAASIKLPKGFIQCKKSDPKFDECIKNALQSSVPQLIKGVPSLGLITSDPYRIASLNIEQGIGPVSVNMNFTDLIVSNMKYTIIDSAHYDPKSYRLNVETHVPNSLLMEGDYEVNGKVLILPIVGKGRCKFIIDVLKFTGNVEMKPVFRKEQMYLEVANLTWTFIPINFHVQLDNLFNGNKALGDHMNVFLNENWREVLSELQPAIEEVFGALFTSIGQQFLNRVPENQIFLD</sequence>
<proteinExistence type="inferred from homology"/>
<evidence type="ECO:0000256" key="1">
    <source>
        <dbReference type="ARBA" id="ARBA00022729"/>
    </source>
</evidence>
<dbReference type="InterPro" id="IPR010562">
    <property type="entry name" value="Haemolymph_juvenile_hormone-bd"/>
</dbReference>
<dbReference type="PANTHER" id="PTHR11008:SF32">
    <property type="entry name" value="CIRCADIAN CLOCK-CONTROLLED PROTEIN DAYWAKE-RELATED"/>
    <property type="match status" value="1"/>
</dbReference>
<dbReference type="Gene3D" id="3.15.10.30">
    <property type="entry name" value="Haemolymph juvenile hormone binding protein"/>
    <property type="match status" value="1"/>
</dbReference>
<evidence type="ECO:0000313" key="6">
    <source>
        <dbReference type="Proteomes" id="UP000325440"/>
    </source>
</evidence>
<dbReference type="GO" id="GO:0007623">
    <property type="term" value="P:circadian rhythm"/>
    <property type="evidence" value="ECO:0007669"/>
    <property type="project" value="UniProtKB-ARBA"/>
</dbReference>
<dbReference type="InterPro" id="IPR038606">
    <property type="entry name" value="To_sf"/>
</dbReference>
<dbReference type="OrthoDB" id="8186595at2759"/>
<evidence type="ECO:0000256" key="2">
    <source>
        <dbReference type="ARBA" id="ARBA00023108"/>
    </source>
</evidence>
<keyword evidence="1 4" id="KW-0732">Signal</keyword>
<dbReference type="EMBL" id="CABPRJ010001900">
    <property type="protein sequence ID" value="VVC40130.1"/>
    <property type="molecule type" value="Genomic_DNA"/>
</dbReference>
<feature type="signal peptide" evidence="4">
    <location>
        <begin position="1"/>
        <end position="17"/>
    </location>
</feature>
<reference evidence="5 6" key="1">
    <citation type="submission" date="2019-08" db="EMBL/GenBank/DDBJ databases">
        <authorList>
            <person name="Alioto T."/>
            <person name="Alioto T."/>
            <person name="Gomez Garrido J."/>
        </authorList>
    </citation>
    <scope>NUCLEOTIDE SEQUENCE [LARGE SCALE GENOMIC DNA]</scope>
</reference>